<dbReference type="InterPro" id="IPR036396">
    <property type="entry name" value="Cyt_P450_sf"/>
</dbReference>
<dbReference type="InterPro" id="IPR001128">
    <property type="entry name" value="Cyt_P450"/>
</dbReference>
<reference evidence="5 6" key="1">
    <citation type="submission" date="2024-03" db="EMBL/GenBank/DDBJ databases">
        <title>Aureococcus anophagefferens CCMP1851 and Kratosvirus quantuckense: Draft genome of a second virus-susceptible host strain in the model system.</title>
        <authorList>
            <person name="Chase E."/>
            <person name="Truchon A.R."/>
            <person name="Schepens W."/>
            <person name="Wilhelm S.W."/>
        </authorList>
    </citation>
    <scope>NUCLEOTIDE SEQUENCE [LARGE SCALE GENOMIC DNA]</scope>
    <source>
        <strain evidence="5 6">CCMP1851</strain>
    </source>
</reference>
<dbReference type="InterPro" id="IPR002401">
    <property type="entry name" value="Cyt_P450_E_grp-I"/>
</dbReference>
<comment type="similarity">
    <text evidence="1">Belongs to the cytochrome P450 family.</text>
</comment>
<evidence type="ECO:0000256" key="2">
    <source>
        <dbReference type="ARBA" id="ARBA00022723"/>
    </source>
</evidence>
<dbReference type="Pfam" id="PF00067">
    <property type="entry name" value="p450"/>
    <property type="match status" value="1"/>
</dbReference>
<proteinExistence type="inferred from homology"/>
<gene>
    <name evidence="5" type="ORF">SO694_00037160</name>
</gene>
<dbReference type="Proteomes" id="UP001363151">
    <property type="component" value="Unassembled WGS sequence"/>
</dbReference>
<dbReference type="Gene3D" id="1.10.630.10">
    <property type="entry name" value="Cytochrome P450"/>
    <property type="match status" value="1"/>
</dbReference>
<dbReference type="EMBL" id="JBBJCI010000366">
    <property type="protein sequence ID" value="KAK7232732.1"/>
    <property type="molecule type" value="Genomic_DNA"/>
</dbReference>
<keyword evidence="6" id="KW-1185">Reference proteome</keyword>
<protein>
    <submittedName>
        <fullName evidence="5">Cytochrome P450</fullName>
    </submittedName>
</protein>
<keyword evidence="3" id="KW-0560">Oxidoreductase</keyword>
<evidence type="ECO:0000256" key="3">
    <source>
        <dbReference type="ARBA" id="ARBA00023002"/>
    </source>
</evidence>
<organism evidence="5 6">
    <name type="scientific">Aureococcus anophagefferens</name>
    <name type="common">Harmful bloom alga</name>
    <dbReference type="NCBI Taxonomy" id="44056"/>
    <lineage>
        <taxon>Eukaryota</taxon>
        <taxon>Sar</taxon>
        <taxon>Stramenopiles</taxon>
        <taxon>Ochrophyta</taxon>
        <taxon>Pelagophyceae</taxon>
        <taxon>Pelagomonadales</taxon>
        <taxon>Pelagomonadaceae</taxon>
        <taxon>Aureococcus</taxon>
    </lineage>
</organism>
<sequence length="502" mass="55441">MTFFSSSFAATLMTAPGALDDAIVLKLAGVFLLLGIACLASVGRRRPGKAWVKDAPFLELMRHYGPGTILDYHARYGRECHPRCWSLKIPLDPRIIATVNADVVRHVLVDKFPNYEKGPQWRAAFDDLLGTGIFNADGHLWRKQRKVSSHEFSVKSMRDFMFDIFANHAREIVTLAGDSAGAVDAQELFAQYTLQSIGQIGFGVDLGALRGPEGAAVAADFGDAFNAATQLSGDRFVDPLWRLKRFLGVGSERRLADAIARVRAFSLGVVADRRSEKDADLKAKRDLLSRFMAHQDTSKEFAFTDEELHFAVINFVLAGRDTTANQLTWLLYECCRRPEVVAAIRAESDALGNRVDYEAVGKRALTETLRLYPSVPTDFKTALKDDVLPDGTGILRGERVMFATWAMGRMEEYWDDPLAFDPGRFLEDGKFLFPDACKMPAFLAGPRTCLGKDVAYLGTAVLVASLLDTFDVAYAGDADPVYDTGLTMWAAGPVPIAFTPRR</sequence>
<evidence type="ECO:0000256" key="1">
    <source>
        <dbReference type="ARBA" id="ARBA00010617"/>
    </source>
</evidence>
<keyword evidence="4" id="KW-0408">Iron</keyword>
<keyword evidence="2" id="KW-0479">Metal-binding</keyword>
<dbReference type="PRINTS" id="PR00385">
    <property type="entry name" value="P450"/>
</dbReference>
<accession>A0ABR1FKW7</accession>
<dbReference type="SUPFAM" id="SSF48264">
    <property type="entry name" value="Cytochrome P450"/>
    <property type="match status" value="1"/>
</dbReference>
<evidence type="ECO:0000313" key="5">
    <source>
        <dbReference type="EMBL" id="KAK7232732.1"/>
    </source>
</evidence>
<evidence type="ECO:0000313" key="6">
    <source>
        <dbReference type="Proteomes" id="UP001363151"/>
    </source>
</evidence>
<name>A0ABR1FKW7_AURAN</name>
<dbReference type="PANTHER" id="PTHR24296">
    <property type="entry name" value="CYTOCHROME P450"/>
    <property type="match status" value="1"/>
</dbReference>
<dbReference type="PRINTS" id="PR00463">
    <property type="entry name" value="EP450I"/>
</dbReference>
<evidence type="ECO:0000256" key="4">
    <source>
        <dbReference type="ARBA" id="ARBA00023004"/>
    </source>
</evidence>
<comment type="caution">
    <text evidence="5">The sequence shown here is derived from an EMBL/GenBank/DDBJ whole genome shotgun (WGS) entry which is preliminary data.</text>
</comment>